<organism evidence="1">
    <name type="scientific">bioreactor metagenome</name>
    <dbReference type="NCBI Taxonomy" id="1076179"/>
    <lineage>
        <taxon>unclassified sequences</taxon>
        <taxon>metagenomes</taxon>
        <taxon>ecological metagenomes</taxon>
    </lineage>
</organism>
<evidence type="ECO:0000313" key="1">
    <source>
        <dbReference type="EMBL" id="MPN24801.1"/>
    </source>
</evidence>
<gene>
    <name evidence="1" type="ORF">SDC9_172203</name>
</gene>
<sequence>MPRRGEALGPQHPPSATDAYILRRRACRGTRALRSRRTLRTAGARLLERQADQQLAEFVEVGRFVELGADCQLALALLTLPRLPFIAARHGSRLVSLRVDAREEGILCLLARVHHVDHEPNEVLIAIRDR</sequence>
<comment type="caution">
    <text evidence="1">The sequence shown here is derived from an EMBL/GenBank/DDBJ whole genome shotgun (WGS) entry which is preliminary data.</text>
</comment>
<dbReference type="EMBL" id="VSSQ01073768">
    <property type="protein sequence ID" value="MPN24801.1"/>
    <property type="molecule type" value="Genomic_DNA"/>
</dbReference>
<name>A0A645GD13_9ZZZZ</name>
<dbReference type="AlphaFoldDB" id="A0A645GD13"/>
<reference evidence="1" key="1">
    <citation type="submission" date="2019-08" db="EMBL/GenBank/DDBJ databases">
        <authorList>
            <person name="Kucharzyk K."/>
            <person name="Murdoch R.W."/>
            <person name="Higgins S."/>
            <person name="Loffler F."/>
        </authorList>
    </citation>
    <scope>NUCLEOTIDE SEQUENCE</scope>
</reference>
<protein>
    <submittedName>
        <fullName evidence="1">Uncharacterized protein</fullName>
    </submittedName>
</protein>
<accession>A0A645GD13</accession>
<proteinExistence type="predicted"/>